<evidence type="ECO:0000313" key="3">
    <source>
        <dbReference type="Proteomes" id="UP000320710"/>
    </source>
</evidence>
<feature type="transmembrane region" description="Helical" evidence="1">
    <location>
        <begin position="296"/>
        <end position="317"/>
    </location>
</feature>
<evidence type="ECO:0000313" key="2">
    <source>
        <dbReference type="EMBL" id="TQI77562.1"/>
    </source>
</evidence>
<reference evidence="2 3" key="2">
    <citation type="submission" date="2019-07" db="EMBL/GenBank/DDBJ databases">
        <title>Investigation of anaerobic lignin degradation for improved lignocellulosic biofuels.</title>
        <authorList>
            <person name="Deangelis K.PhD."/>
        </authorList>
    </citation>
    <scope>NUCLEOTIDE SEQUENCE [LARGE SCALE GENOMIC DNA]</scope>
    <source>
        <strain evidence="2 3">106R</strain>
    </source>
</reference>
<name>A0AA46Q6Y0_SERMA</name>
<reference evidence="2 3" key="1">
    <citation type="submission" date="2019-06" db="EMBL/GenBank/DDBJ databases">
        <authorList>
            <person name="Deangelis K."/>
            <person name="Huntemann M."/>
            <person name="Clum A."/>
            <person name="Pillay M."/>
            <person name="Palaniappan K."/>
            <person name="Varghese N."/>
            <person name="Mikhailova N."/>
            <person name="Stamatis D."/>
            <person name="Reddy T."/>
            <person name="Daum C."/>
            <person name="Shapiro N."/>
            <person name="Ivanova N."/>
            <person name="Kyrpides N."/>
            <person name="Woyke T."/>
        </authorList>
    </citation>
    <scope>NUCLEOTIDE SEQUENCE [LARGE SCALE GENOMIC DNA]</scope>
    <source>
        <strain evidence="2 3">106R</strain>
    </source>
</reference>
<keyword evidence="1" id="KW-1133">Transmembrane helix</keyword>
<dbReference type="Proteomes" id="UP000320710">
    <property type="component" value="Unassembled WGS sequence"/>
</dbReference>
<comment type="caution">
    <text evidence="2">The sequence shown here is derived from an EMBL/GenBank/DDBJ whole genome shotgun (WGS) entry which is preliminary data.</text>
</comment>
<keyword evidence="1" id="KW-0472">Membrane</keyword>
<sequence length="328" mass="37842">MNSIDLSHLSALQIKAAREFAALKFDIDMKARDCPENIPDDLHGPMRGGEYGPYFGMCFFNSIMPFMPRDSETQTPETLLIPVAQTLGCSWRWWPDRYLSKKDEEKIKSHIFSEYGISSTSYTCIPELGLFLPHEGKNRVNFCRHHNIDDIPARVYTHHYPKAERMAIYIVNIAGGKDFWSILDGRYIQKISHFSFAWPLLRAYGVTIKHQWPTELPPLKDILAHSETSKETEIFYEHVIDVEKIRIRLENNYIRTGMIDFPIRNKYVYPALFTVIFMIAMTAFDYSSGGLAESIFLAIGAFSAGSLFTLIAPVFWTKKRHLVNENRP</sequence>
<proteinExistence type="predicted"/>
<protein>
    <submittedName>
        <fullName evidence="2">Uncharacterized protein</fullName>
    </submittedName>
</protein>
<feature type="transmembrane region" description="Helical" evidence="1">
    <location>
        <begin position="267"/>
        <end position="284"/>
    </location>
</feature>
<dbReference type="AlphaFoldDB" id="A0AA46Q6Y0"/>
<accession>A0AA46Q6Y0</accession>
<keyword evidence="1" id="KW-0812">Transmembrane</keyword>
<dbReference type="EMBL" id="VFMJ01000002">
    <property type="protein sequence ID" value="TQI77562.1"/>
    <property type="molecule type" value="Genomic_DNA"/>
</dbReference>
<gene>
    <name evidence="2" type="ORF">FHU12_5432</name>
</gene>
<organism evidence="2 3">
    <name type="scientific">Serratia marcescens</name>
    <dbReference type="NCBI Taxonomy" id="615"/>
    <lineage>
        <taxon>Bacteria</taxon>
        <taxon>Pseudomonadati</taxon>
        <taxon>Pseudomonadota</taxon>
        <taxon>Gammaproteobacteria</taxon>
        <taxon>Enterobacterales</taxon>
        <taxon>Yersiniaceae</taxon>
        <taxon>Serratia</taxon>
    </lineage>
</organism>
<evidence type="ECO:0000256" key="1">
    <source>
        <dbReference type="SAM" id="Phobius"/>
    </source>
</evidence>
<dbReference type="RefSeq" id="WP_141973176.1">
    <property type="nucleotide sequence ID" value="NZ_VFMJ01000002.1"/>
</dbReference>